<dbReference type="PANTHER" id="PTHR43372">
    <property type="entry name" value="FATTY-ACID AMIDE HYDROLASE"/>
    <property type="match status" value="1"/>
</dbReference>
<reference evidence="3" key="3">
    <citation type="journal article" date="2011" name="PLoS ONE">
        <title>Genome sequence of a mesophilic hydrogenotrophic methanogen Methanocella paludicola, the first cultivated representative of the order Methanocellales.</title>
        <authorList>
            <person name="Sakai S."/>
            <person name="Takaki Y."/>
            <person name="Shimamura S."/>
            <person name="Sekine M."/>
            <person name="Tajima T."/>
            <person name="Kosugi H."/>
            <person name="Ichikawa N."/>
            <person name="Tasumi E."/>
            <person name="Hiraki A.T."/>
            <person name="Shimizu A."/>
            <person name="Kato Y."/>
            <person name="Nishiko R."/>
            <person name="Mori K."/>
            <person name="Fujita N."/>
            <person name="Imachi H."/>
            <person name="Takai K."/>
        </authorList>
    </citation>
    <scope>NUCLEOTIDE SEQUENCE [LARGE SCALE GENOMIC DNA]</scope>
    <source>
        <strain evidence="3">DSM 17711 / JCM 13418 / NBRC 101707 / SANAE</strain>
    </source>
</reference>
<gene>
    <name evidence="2" type="ordered locus">MCP_0939</name>
</gene>
<dbReference type="Pfam" id="PF01425">
    <property type="entry name" value="Amidase"/>
    <property type="match status" value="1"/>
</dbReference>
<dbReference type="InterPro" id="IPR023631">
    <property type="entry name" value="Amidase_dom"/>
</dbReference>
<reference evidence="2 3" key="1">
    <citation type="journal article" date="2007" name="Appl. Environ. Microbiol.">
        <title>Isolation of key methanogens for global methane emission from rice paddy fields: a novel isolate affiliated with the clone cluster rice cluster I.</title>
        <authorList>
            <person name="Sakai S."/>
            <person name="Imachi H."/>
            <person name="Sekiguchi Y."/>
            <person name="Ohashi A."/>
            <person name="Harada H."/>
            <person name="Kamagata Y."/>
        </authorList>
    </citation>
    <scope>NUCLEOTIDE SEQUENCE [LARGE SCALE GENOMIC DNA]</scope>
    <source>
        <strain evidence="3">DSM 17711 / JCM 13418 / NBRC 101707 / SANAE</strain>
    </source>
</reference>
<organism evidence="2 3">
    <name type="scientific">Methanocella paludicola (strain DSM 17711 / JCM 13418 / NBRC 101707 / SANAE)</name>
    <dbReference type="NCBI Taxonomy" id="304371"/>
    <lineage>
        <taxon>Archaea</taxon>
        <taxon>Methanobacteriati</taxon>
        <taxon>Methanobacteriota</taxon>
        <taxon>Stenosarchaea group</taxon>
        <taxon>Methanomicrobia</taxon>
        <taxon>Methanocellales</taxon>
        <taxon>Methanocellaceae</taxon>
        <taxon>Methanocella</taxon>
    </lineage>
</organism>
<name>D1YX39_METPS</name>
<dbReference type="GO" id="GO:0012505">
    <property type="term" value="C:endomembrane system"/>
    <property type="evidence" value="ECO:0007669"/>
    <property type="project" value="TreeGrafter"/>
</dbReference>
<proteinExistence type="predicted"/>
<dbReference type="PANTHER" id="PTHR43372:SF4">
    <property type="entry name" value="FATTY-ACID AMIDE HYDROLASE 2"/>
    <property type="match status" value="1"/>
</dbReference>
<dbReference type="InParanoid" id="D1YX39"/>
<accession>D1YX39</accession>
<sequence>MAAFLDRIERMNPKINAVVTLDKDSALREAEEAEEALKSGALKGPLHGVPVTIKDSFETAGMRTTSGLPARSNYIPSKDATVVARLKAAGAIVMGKTNLPEFLSGCHCCNPIFGGTNNPWDVSRTPGGSSGGSAAAVASGMSALDIGSDIKGSIRVPAHFCGVYGLKPTDFMVSSTGHIPGTPRGLLRYLISIGPLARSARDLRLALSIIGGEDGRLWEVPPMPRFPPKNKEVGELKLVVSDSFPGLPVTEEIKSMVRHAGDLLSGQGATVEFAIPEKFNSQKAVESNQEVEMTAMYSRSPPWHIPRKVWQVMAQNAKNPFLRGSFAGAGSDLYRYSKALGQRDAFIRKVESFLSGRDAWMCPVASIAAPRHEELKNFMEVMMADVEVEGVKTPYDVATFGYTSIFNLTGSPVVTIPAGFTKDGLPVGLQAVGKRWRDVQLLDVAEMISGIIGTYRPPDFT</sequence>
<dbReference type="Proteomes" id="UP000001882">
    <property type="component" value="Chromosome"/>
</dbReference>
<dbReference type="GeneID" id="8680966"/>
<evidence type="ECO:0000259" key="1">
    <source>
        <dbReference type="Pfam" id="PF01425"/>
    </source>
</evidence>
<dbReference type="STRING" id="304371.MCP_0939"/>
<evidence type="ECO:0000313" key="3">
    <source>
        <dbReference type="Proteomes" id="UP000001882"/>
    </source>
</evidence>
<dbReference type="EMBL" id="AP011532">
    <property type="protein sequence ID" value="BAI61011.1"/>
    <property type="molecule type" value="Genomic_DNA"/>
</dbReference>
<dbReference type="InterPro" id="IPR052739">
    <property type="entry name" value="FAAH2"/>
</dbReference>
<reference evidence="2 3" key="2">
    <citation type="journal article" date="2008" name="Int. J. Syst. Evol. Microbiol.">
        <title>Methanocella paludicola gen. nov., sp. nov., a methane-producing archaeon, the first isolate of the lineage 'Rice Cluster I', and proposal of the new archaeal order Methanocellales ord. nov.</title>
        <authorList>
            <person name="Sakai S."/>
            <person name="Imachi H."/>
            <person name="Hanada S."/>
            <person name="Ohashi A."/>
            <person name="Harada H."/>
            <person name="Kamagata Y."/>
        </authorList>
    </citation>
    <scope>NUCLEOTIDE SEQUENCE [LARGE SCALE GENOMIC DNA]</scope>
    <source>
        <strain evidence="3">DSM 17711 / JCM 13418 / NBRC 101707 / SANAE</strain>
    </source>
</reference>
<dbReference type="InterPro" id="IPR036928">
    <property type="entry name" value="AS_sf"/>
</dbReference>
<dbReference type="SUPFAM" id="SSF75304">
    <property type="entry name" value="Amidase signature (AS) enzymes"/>
    <property type="match status" value="1"/>
</dbReference>
<protein>
    <submittedName>
        <fullName evidence="2">Amidase</fullName>
    </submittedName>
</protein>
<evidence type="ECO:0000313" key="2">
    <source>
        <dbReference type="EMBL" id="BAI61011.1"/>
    </source>
</evidence>
<dbReference type="KEGG" id="mpd:MCP_0939"/>
<dbReference type="eggNOG" id="arCOG01717">
    <property type="taxonomic scope" value="Archaea"/>
</dbReference>
<keyword evidence="3" id="KW-1185">Reference proteome</keyword>
<dbReference type="AlphaFoldDB" id="D1YX39"/>
<feature type="domain" description="Amidase" evidence="1">
    <location>
        <begin position="2"/>
        <end position="442"/>
    </location>
</feature>
<dbReference type="PATRIC" id="fig|304371.9.peg.968"/>
<dbReference type="Gene3D" id="3.90.1300.10">
    <property type="entry name" value="Amidase signature (AS) domain"/>
    <property type="match status" value="1"/>
</dbReference>
<dbReference type="RefSeq" id="WP_012899690.1">
    <property type="nucleotide sequence ID" value="NC_013665.1"/>
</dbReference>